<proteinExistence type="predicted"/>
<sequence length="103" mass="11921">MESWKKMIYKMFDLLYIPESLEKIKGRVVLHVSDTPSSFYSCLNKLVTFLDPLAIIHTGDLVDEIKLGLLPNRLALYSKKLRLLARILEGEEKRKVCIAKKSR</sequence>
<evidence type="ECO:0000313" key="1">
    <source>
        <dbReference type="EMBL" id="MPN00883.1"/>
    </source>
</evidence>
<comment type="caution">
    <text evidence="1">The sequence shown here is derived from an EMBL/GenBank/DDBJ whole genome shotgun (WGS) entry which is preliminary data.</text>
</comment>
<dbReference type="AlphaFoldDB" id="A0A645EJZ9"/>
<accession>A0A645EJZ9</accession>
<name>A0A645EJZ9_9ZZZZ</name>
<gene>
    <name evidence="1" type="ORF">SDC9_148081</name>
</gene>
<reference evidence="1" key="1">
    <citation type="submission" date="2019-08" db="EMBL/GenBank/DDBJ databases">
        <authorList>
            <person name="Kucharzyk K."/>
            <person name="Murdoch R.W."/>
            <person name="Higgins S."/>
            <person name="Loffler F."/>
        </authorList>
    </citation>
    <scope>NUCLEOTIDE SEQUENCE</scope>
</reference>
<dbReference type="EMBL" id="VSSQ01046912">
    <property type="protein sequence ID" value="MPN00883.1"/>
    <property type="molecule type" value="Genomic_DNA"/>
</dbReference>
<protein>
    <submittedName>
        <fullName evidence="1">Uncharacterized protein</fullName>
    </submittedName>
</protein>
<organism evidence="1">
    <name type="scientific">bioreactor metagenome</name>
    <dbReference type="NCBI Taxonomy" id="1076179"/>
    <lineage>
        <taxon>unclassified sequences</taxon>
        <taxon>metagenomes</taxon>
        <taxon>ecological metagenomes</taxon>
    </lineage>
</organism>